<sequence length="248" mass="26958" precursor="true">MKQLLANLVLVIATLCTSHVANAQQATITAPETCTINVKDSVSRSTFDPSLPTIGVLLFDSVLMTEVTAPIDVFSKPDKDGKKLFNVVTVARALQPVSMESGLRVVPDYSFDDCPELNVLVVSSSYEMESVIASAEIVDFVRSKGKTSDYTISNCAGAHLIGAAGVADGRKIVTYIGGGNLLQETYPKLAVQDDSRVSFVKDGKMISSNGNLASYISALELLQEMTSRQHRNFVESHLYLDRLKNYNR</sequence>
<dbReference type="InterPro" id="IPR002818">
    <property type="entry name" value="DJ-1/PfpI"/>
</dbReference>
<dbReference type="SUPFAM" id="SSF52317">
    <property type="entry name" value="Class I glutamine amidotransferase-like"/>
    <property type="match status" value="1"/>
</dbReference>
<reference evidence="3 4" key="1">
    <citation type="submission" date="2019-02" db="EMBL/GenBank/DDBJ databases">
        <title>Planctomycetal bacteria perform biofilm scaping via a novel small molecule.</title>
        <authorList>
            <person name="Jeske O."/>
            <person name="Boedeker C."/>
            <person name="Wiegand S."/>
            <person name="Breitling P."/>
            <person name="Kallscheuer N."/>
            <person name="Jogler M."/>
            <person name="Rohde M."/>
            <person name="Petersen J."/>
            <person name="Medema M.H."/>
            <person name="Surup F."/>
            <person name="Jogler C."/>
        </authorList>
    </citation>
    <scope>NUCLEOTIDE SEQUENCE [LARGE SCALE GENOMIC DNA]</scope>
    <source>
        <strain evidence="3 4">Mal15</strain>
    </source>
</reference>
<feature type="chain" id="PRO_5022733998" evidence="1">
    <location>
        <begin position="24"/>
        <end position="248"/>
    </location>
</feature>
<dbReference type="InterPro" id="IPR029062">
    <property type="entry name" value="Class_I_gatase-like"/>
</dbReference>
<dbReference type="RefSeq" id="WP_233903368.1">
    <property type="nucleotide sequence ID" value="NZ_CP036264.1"/>
</dbReference>
<evidence type="ECO:0000256" key="1">
    <source>
        <dbReference type="SAM" id="SignalP"/>
    </source>
</evidence>
<dbReference type="PANTHER" id="PTHR43130:SF3">
    <property type="entry name" value="HTH-TYPE TRANSCRIPTIONAL REGULATOR RV1931C"/>
    <property type="match status" value="1"/>
</dbReference>
<dbReference type="InterPro" id="IPR052158">
    <property type="entry name" value="INH-QAR"/>
</dbReference>
<organism evidence="3 4">
    <name type="scientific">Stieleria maiorica</name>
    <dbReference type="NCBI Taxonomy" id="2795974"/>
    <lineage>
        <taxon>Bacteria</taxon>
        <taxon>Pseudomonadati</taxon>
        <taxon>Planctomycetota</taxon>
        <taxon>Planctomycetia</taxon>
        <taxon>Pirellulales</taxon>
        <taxon>Pirellulaceae</taxon>
        <taxon>Stieleria</taxon>
    </lineage>
</organism>
<name>A0A5B9M9Z3_9BACT</name>
<dbReference type="KEGG" id="smam:Mal15_19840"/>
<gene>
    <name evidence="3" type="primary">inhA</name>
    <name evidence="3" type="ORF">Mal15_19840</name>
</gene>
<dbReference type="Gene3D" id="3.40.50.880">
    <property type="match status" value="1"/>
</dbReference>
<dbReference type="AlphaFoldDB" id="A0A5B9M9Z3"/>
<dbReference type="EMBL" id="CP036264">
    <property type="protein sequence ID" value="QEF97938.1"/>
    <property type="molecule type" value="Genomic_DNA"/>
</dbReference>
<dbReference type="GO" id="GO:0050549">
    <property type="term" value="F:cyclohexyl-isocyanide hydratase activity"/>
    <property type="evidence" value="ECO:0007669"/>
    <property type="project" value="UniProtKB-EC"/>
</dbReference>
<keyword evidence="1" id="KW-0732">Signal</keyword>
<feature type="signal peptide" evidence="1">
    <location>
        <begin position="1"/>
        <end position="23"/>
    </location>
</feature>
<protein>
    <submittedName>
        <fullName evidence="3">Isonitrile hydratase</fullName>
        <ecNumber evidence="3">4.2.1.103</ecNumber>
    </submittedName>
</protein>
<evidence type="ECO:0000259" key="2">
    <source>
        <dbReference type="Pfam" id="PF01965"/>
    </source>
</evidence>
<dbReference type="PANTHER" id="PTHR43130">
    <property type="entry name" value="ARAC-FAMILY TRANSCRIPTIONAL REGULATOR"/>
    <property type="match status" value="1"/>
</dbReference>
<dbReference type="Proteomes" id="UP000321353">
    <property type="component" value="Chromosome"/>
</dbReference>
<keyword evidence="3" id="KW-0456">Lyase</keyword>
<proteinExistence type="predicted"/>
<dbReference type="Pfam" id="PF01965">
    <property type="entry name" value="DJ-1_PfpI"/>
    <property type="match status" value="1"/>
</dbReference>
<accession>A0A5B9M9Z3</accession>
<dbReference type="EC" id="4.2.1.103" evidence="3"/>
<keyword evidence="4" id="KW-1185">Reference proteome</keyword>
<evidence type="ECO:0000313" key="3">
    <source>
        <dbReference type="EMBL" id="QEF97938.1"/>
    </source>
</evidence>
<evidence type="ECO:0000313" key="4">
    <source>
        <dbReference type="Proteomes" id="UP000321353"/>
    </source>
</evidence>
<feature type="domain" description="DJ-1/PfpI" evidence="2">
    <location>
        <begin position="54"/>
        <end position="222"/>
    </location>
</feature>